<dbReference type="EMBL" id="CAANCB010000001">
    <property type="protein sequence ID" value="VKB47036.1"/>
    <property type="molecule type" value="Genomic_DNA"/>
</dbReference>
<dbReference type="OMA" id="SACMAIC"/>
<dbReference type="GO" id="GO:0005886">
    <property type="term" value="C:plasma membrane"/>
    <property type="evidence" value="ECO:0007669"/>
    <property type="project" value="UniProtKB-SubCell"/>
</dbReference>
<evidence type="ECO:0000256" key="1">
    <source>
        <dbReference type="ARBA" id="ARBA00004651"/>
    </source>
</evidence>
<keyword evidence="3" id="KW-1003">Cell membrane</keyword>
<evidence type="ECO:0000256" key="3">
    <source>
        <dbReference type="ARBA" id="ARBA00022475"/>
    </source>
</evidence>
<evidence type="ECO:0000313" key="8">
    <source>
        <dbReference type="EMBL" id="CEX66640.1"/>
    </source>
</evidence>
<feature type="transmembrane region" description="Helical" evidence="7">
    <location>
        <begin position="228"/>
        <end position="254"/>
    </location>
</feature>
<dbReference type="PANTHER" id="PTHR43266:SF2">
    <property type="entry name" value="MAJOR FACILITATOR SUPERFAMILY (MFS) PROFILE DOMAIN-CONTAINING PROTEIN"/>
    <property type="match status" value="1"/>
</dbReference>
<evidence type="ECO:0000313" key="9">
    <source>
        <dbReference type="EMBL" id="VKB47036.1"/>
    </source>
</evidence>
<accession>A0A0B7LE00</accession>
<proteinExistence type="predicted"/>
<feature type="transmembrane region" description="Helical" evidence="7">
    <location>
        <begin position="266"/>
        <end position="288"/>
    </location>
</feature>
<keyword evidence="4 7" id="KW-0812">Transmembrane</keyword>
<feature type="transmembrane region" description="Helical" evidence="7">
    <location>
        <begin position="101"/>
        <end position="130"/>
    </location>
</feature>
<evidence type="ECO:0000256" key="6">
    <source>
        <dbReference type="ARBA" id="ARBA00023136"/>
    </source>
</evidence>
<evidence type="ECO:0000256" key="4">
    <source>
        <dbReference type="ARBA" id="ARBA00022692"/>
    </source>
</evidence>
<evidence type="ECO:0000313" key="11">
    <source>
        <dbReference type="Proteomes" id="UP000048507"/>
    </source>
</evidence>
<keyword evidence="5 7" id="KW-1133">Transmembrane helix</keyword>
<keyword evidence="6 7" id="KW-0472">Membrane</keyword>
<dbReference type="Proteomes" id="UP000048507">
    <property type="component" value="Unassembled WGS sequence"/>
</dbReference>
<dbReference type="Proteomes" id="UP000358702">
    <property type="component" value="Unassembled WGS sequence"/>
</dbReference>
<feature type="transmembrane region" description="Helical" evidence="7">
    <location>
        <begin position="358"/>
        <end position="378"/>
    </location>
</feature>
<dbReference type="Gene3D" id="1.20.1250.20">
    <property type="entry name" value="MFS general substrate transporter like domains"/>
    <property type="match status" value="1"/>
</dbReference>
<dbReference type="RefSeq" id="WP_000546932.1">
    <property type="nucleotide sequence ID" value="NZ_AP026932.1"/>
</dbReference>
<organism evidence="8 11">
    <name type="scientific">Streptococcus pneumoniae</name>
    <dbReference type="NCBI Taxonomy" id="1313"/>
    <lineage>
        <taxon>Bacteria</taxon>
        <taxon>Bacillati</taxon>
        <taxon>Bacillota</taxon>
        <taxon>Bacilli</taxon>
        <taxon>Lactobacillales</taxon>
        <taxon>Streptococcaceae</taxon>
        <taxon>Streptococcus</taxon>
    </lineage>
</organism>
<dbReference type="Proteomes" id="UP000405447">
    <property type="component" value="Unassembled WGS sequence"/>
</dbReference>
<feature type="transmembrane region" description="Helical" evidence="7">
    <location>
        <begin position="172"/>
        <end position="189"/>
    </location>
</feature>
<evidence type="ECO:0000313" key="13">
    <source>
        <dbReference type="Proteomes" id="UP000405447"/>
    </source>
</evidence>
<reference evidence="8 11" key="1">
    <citation type="submission" date="2015-03" db="EMBL/GenBank/DDBJ databases">
        <authorList>
            <consortium name="Pathogen Informatics"/>
            <person name="Murphy D."/>
        </authorList>
    </citation>
    <scope>NUCLEOTIDE SEQUENCE [LARGE SCALE GENOMIC DNA]</scope>
    <source>
        <strain evidence="8">SMRU51</strain>
        <strain evidence="11">type strain: N</strain>
    </source>
</reference>
<feature type="transmembrane region" description="Helical" evidence="7">
    <location>
        <begin position="300"/>
        <end position="322"/>
    </location>
</feature>
<dbReference type="InterPro" id="IPR036259">
    <property type="entry name" value="MFS_trans_sf"/>
</dbReference>
<reference evidence="12 13" key="2">
    <citation type="submission" date="2019-04" db="EMBL/GenBank/DDBJ databases">
        <authorList>
            <consortium name="Pathogen Informatics"/>
        </authorList>
    </citation>
    <scope>NUCLEOTIDE SEQUENCE [LARGE SCALE GENOMIC DNA]</scope>
    <source>
        <strain evidence="9 12">GPSC21</strain>
        <strain evidence="10 13">GPSC535</strain>
    </source>
</reference>
<evidence type="ECO:0000256" key="5">
    <source>
        <dbReference type="ARBA" id="ARBA00022989"/>
    </source>
</evidence>
<comment type="caution">
    <text evidence="8">The sequence shown here is derived from an EMBL/GenBank/DDBJ whole genome shotgun (WGS) entry which is preliminary data.</text>
</comment>
<name>A0A0B7LE00_STREE</name>
<feature type="transmembrane region" description="Helical" evidence="7">
    <location>
        <begin position="76"/>
        <end position="95"/>
    </location>
</feature>
<dbReference type="AlphaFoldDB" id="A0A0B7LE00"/>
<dbReference type="PANTHER" id="PTHR43266">
    <property type="entry name" value="MACROLIDE-EFFLUX PROTEIN"/>
    <property type="match status" value="1"/>
</dbReference>
<keyword evidence="2" id="KW-0813">Transport</keyword>
<sequence>MHIFLKNRAFRQLTVNEWISSFGDTIFYLAFINYVSSYAFAPLAIFLISLSETIPQVLQLFTGVIADFQKNRISKYISILFIKVLLYSGVTLLLTSTDFSLFSVFFICSMNLISDTIGFLAGYMLTPIYIRLINDDMTEAMGFRQSTSSIVRLIGNLSGGVFLGLFSISTLAFVNVLTFLFAFLGSLLIRNRLKKEEEKIEVPPYVGMSSFFQHLKESMKLLMTMEDVMVLLWILSISQAVLMMVEPVSAILLIHHPFMGLSTGQSLAILIMISLLHVILGGLLSGFLSKKISIRLNIYWSLLMESLIVIDFLRGSFLLILLGSAGDAFSAGVLSPRLQAMIFGIIPEELMGSVQSSINVINLLIPAVLSLALVFLATSAGLEVVAFALIILLLIAAYLVHQMKNLPNQEEV</sequence>
<evidence type="ECO:0000256" key="7">
    <source>
        <dbReference type="SAM" id="Phobius"/>
    </source>
</evidence>
<feature type="transmembrane region" description="Helical" evidence="7">
    <location>
        <begin position="26"/>
        <end position="50"/>
    </location>
</feature>
<evidence type="ECO:0000313" key="10">
    <source>
        <dbReference type="EMBL" id="VST57253.1"/>
    </source>
</evidence>
<evidence type="ECO:0000313" key="12">
    <source>
        <dbReference type="Proteomes" id="UP000358702"/>
    </source>
</evidence>
<dbReference type="EMBL" id="CFFA01000023">
    <property type="protein sequence ID" value="CEX66640.1"/>
    <property type="molecule type" value="Genomic_DNA"/>
</dbReference>
<protein>
    <submittedName>
        <fullName evidence="8">MFS transporter</fullName>
    </submittedName>
</protein>
<gene>
    <name evidence="8" type="ORF">ERS019209_01656</name>
    <name evidence="9" type="ORF">SAMEA3353631_00154</name>
    <name evidence="10" type="ORF">SAMEA3389245_00076</name>
</gene>
<comment type="subcellular location">
    <subcellularLocation>
        <location evidence="1">Cell membrane</location>
        <topology evidence="1">Multi-pass membrane protein</topology>
    </subcellularLocation>
</comment>
<dbReference type="EMBL" id="CABCSJ010000001">
    <property type="protein sequence ID" value="VST57253.1"/>
    <property type="molecule type" value="Genomic_DNA"/>
</dbReference>
<dbReference type="SUPFAM" id="SSF103473">
    <property type="entry name" value="MFS general substrate transporter"/>
    <property type="match status" value="1"/>
</dbReference>
<feature type="transmembrane region" description="Helical" evidence="7">
    <location>
        <begin position="384"/>
        <end position="400"/>
    </location>
</feature>
<evidence type="ECO:0000256" key="2">
    <source>
        <dbReference type="ARBA" id="ARBA00022448"/>
    </source>
</evidence>